<gene>
    <name evidence="2" type="ORF">B1H19_02680</name>
</gene>
<name>A0A1V0TK90_9ACTN</name>
<proteinExistence type="predicted"/>
<dbReference type="PROSITE" id="PS51257">
    <property type="entry name" value="PROKAR_LIPOPROTEIN"/>
    <property type="match status" value="1"/>
</dbReference>
<dbReference type="EMBL" id="CP020569">
    <property type="protein sequence ID" value="ARF53218.1"/>
    <property type="molecule type" value="Genomic_DNA"/>
</dbReference>
<dbReference type="KEGG" id="sgv:B1H19_02680"/>
<dbReference type="AlphaFoldDB" id="A0A1V0TK90"/>
<keyword evidence="3" id="KW-1185">Reference proteome</keyword>
<dbReference type="Proteomes" id="UP000192726">
    <property type="component" value="Chromosome"/>
</dbReference>
<evidence type="ECO:0000313" key="3">
    <source>
        <dbReference type="Proteomes" id="UP000192726"/>
    </source>
</evidence>
<reference evidence="2 3" key="1">
    <citation type="submission" date="2017-04" db="EMBL/GenBank/DDBJ databases">
        <title>Complete Genome Sequence of Streptomyces gilvosporeus F607, a Capable Producer of Natamycin.</title>
        <authorList>
            <person name="Zong G."/>
            <person name="Zhong C."/>
            <person name="Fu J."/>
            <person name="Qin R."/>
            <person name="Cao G."/>
        </authorList>
    </citation>
    <scope>NUCLEOTIDE SEQUENCE [LARGE SCALE GENOMIC DNA]</scope>
    <source>
        <strain evidence="2 3">F607</strain>
    </source>
</reference>
<protein>
    <submittedName>
        <fullName evidence="2">Uncharacterized protein</fullName>
    </submittedName>
</protein>
<organism evidence="2 3">
    <name type="scientific">Streptomyces gilvosporeus</name>
    <dbReference type="NCBI Taxonomy" id="553510"/>
    <lineage>
        <taxon>Bacteria</taxon>
        <taxon>Bacillati</taxon>
        <taxon>Actinomycetota</taxon>
        <taxon>Actinomycetes</taxon>
        <taxon>Kitasatosporales</taxon>
        <taxon>Streptomycetaceae</taxon>
        <taxon>Streptomyces</taxon>
    </lineage>
</organism>
<evidence type="ECO:0000313" key="2">
    <source>
        <dbReference type="EMBL" id="ARF53218.1"/>
    </source>
</evidence>
<feature type="region of interest" description="Disordered" evidence="1">
    <location>
        <begin position="70"/>
        <end position="91"/>
    </location>
</feature>
<accession>A0A1V0TK90</accession>
<sequence>MDRPLHGCSPMVCACPRVEPWSVQGRFKTSWQSLRPRLVKVVREVCPSSWNTSVTPMRAAISMFLGPSATRLSTSPSLGVRADSTGGHDYH</sequence>
<evidence type="ECO:0000256" key="1">
    <source>
        <dbReference type="SAM" id="MobiDB-lite"/>
    </source>
</evidence>